<keyword evidence="5" id="KW-1185">Reference proteome</keyword>
<proteinExistence type="predicted"/>
<name>A0A7V8NLM0_9BACT</name>
<dbReference type="InterPro" id="IPR006140">
    <property type="entry name" value="D-isomer_DH_NAD-bd"/>
</dbReference>
<dbReference type="AlphaFoldDB" id="A0A7V8NLM0"/>
<protein>
    <submittedName>
        <fullName evidence="4">D-2-hydroxyacid dehydrogenase</fullName>
    </submittedName>
</protein>
<evidence type="ECO:0000256" key="1">
    <source>
        <dbReference type="ARBA" id="ARBA00023002"/>
    </source>
</evidence>
<dbReference type="Proteomes" id="UP000567293">
    <property type="component" value="Unassembled WGS sequence"/>
</dbReference>
<evidence type="ECO:0000256" key="2">
    <source>
        <dbReference type="ARBA" id="ARBA00023027"/>
    </source>
</evidence>
<accession>A0A7V8NLM0</accession>
<feature type="non-terminal residue" evidence="4">
    <location>
        <position position="173"/>
    </location>
</feature>
<evidence type="ECO:0000313" key="5">
    <source>
        <dbReference type="Proteomes" id="UP000567293"/>
    </source>
</evidence>
<dbReference type="PANTHER" id="PTHR43333">
    <property type="entry name" value="2-HACID_DH_C DOMAIN-CONTAINING PROTEIN"/>
    <property type="match status" value="1"/>
</dbReference>
<feature type="domain" description="D-isomer specific 2-hydroxyacid dehydrogenase NAD-binding" evidence="3">
    <location>
        <begin position="106"/>
        <end position="169"/>
    </location>
</feature>
<keyword evidence="2" id="KW-0520">NAD</keyword>
<dbReference type="PANTHER" id="PTHR43333:SF1">
    <property type="entry name" value="D-ISOMER SPECIFIC 2-HYDROXYACID DEHYDROGENASE NAD-BINDING DOMAIN-CONTAINING PROTEIN"/>
    <property type="match status" value="1"/>
</dbReference>
<dbReference type="Gene3D" id="3.40.50.720">
    <property type="entry name" value="NAD(P)-binding Rossmann-like Domain"/>
    <property type="match status" value="2"/>
</dbReference>
<dbReference type="Pfam" id="PF02826">
    <property type="entry name" value="2-Hacid_dh_C"/>
    <property type="match status" value="1"/>
</dbReference>
<dbReference type="InterPro" id="IPR036291">
    <property type="entry name" value="NAD(P)-bd_dom_sf"/>
</dbReference>
<dbReference type="SUPFAM" id="SSF51735">
    <property type="entry name" value="NAD(P)-binding Rossmann-fold domains"/>
    <property type="match status" value="1"/>
</dbReference>
<keyword evidence="1" id="KW-0560">Oxidoreductase</keyword>
<sequence>MSFKILLLAPDVDPSWPEKIRRAVPGVVVKAFVDPKDAAEDIVDADAAYGTVPPELLARATKLRWICADRAGLGGAWFYDELVKGDVIVTNMRGSYNEHLAGHAVAFLLAFARRFDHYLPQKRWLRGPEMIDLPEKTVLIVGVGGAGGEASKLCAALGMRVLGIDPRVTEPPV</sequence>
<evidence type="ECO:0000259" key="3">
    <source>
        <dbReference type="Pfam" id="PF02826"/>
    </source>
</evidence>
<dbReference type="GO" id="GO:0016491">
    <property type="term" value="F:oxidoreductase activity"/>
    <property type="evidence" value="ECO:0007669"/>
    <property type="project" value="UniProtKB-KW"/>
</dbReference>
<dbReference type="SUPFAM" id="SSF52283">
    <property type="entry name" value="Formate/glycerate dehydrogenase catalytic domain-like"/>
    <property type="match status" value="1"/>
</dbReference>
<organism evidence="4 5">
    <name type="scientific">Candidatus Acidiferrum panamense</name>
    <dbReference type="NCBI Taxonomy" id="2741543"/>
    <lineage>
        <taxon>Bacteria</taxon>
        <taxon>Pseudomonadati</taxon>
        <taxon>Acidobacteriota</taxon>
        <taxon>Terriglobia</taxon>
        <taxon>Candidatus Acidiferrales</taxon>
        <taxon>Candidatus Acidiferrum</taxon>
    </lineage>
</organism>
<gene>
    <name evidence="4" type="ORF">HRJ53_01165</name>
</gene>
<evidence type="ECO:0000313" key="4">
    <source>
        <dbReference type="EMBL" id="MBA0083583.1"/>
    </source>
</evidence>
<dbReference type="GO" id="GO:0051287">
    <property type="term" value="F:NAD binding"/>
    <property type="evidence" value="ECO:0007669"/>
    <property type="project" value="InterPro"/>
</dbReference>
<reference evidence="4" key="1">
    <citation type="submission" date="2020-06" db="EMBL/GenBank/DDBJ databases">
        <title>Legume-microbial interactions unlock mineral nutrients during tropical forest succession.</title>
        <authorList>
            <person name="Epihov D.Z."/>
        </authorList>
    </citation>
    <scope>NUCLEOTIDE SEQUENCE [LARGE SCALE GENOMIC DNA]</scope>
    <source>
        <strain evidence="4">Pan2503</strain>
    </source>
</reference>
<dbReference type="EMBL" id="JACDQQ010000116">
    <property type="protein sequence ID" value="MBA0083583.1"/>
    <property type="molecule type" value="Genomic_DNA"/>
</dbReference>
<comment type="caution">
    <text evidence="4">The sequence shown here is derived from an EMBL/GenBank/DDBJ whole genome shotgun (WGS) entry which is preliminary data.</text>
</comment>